<accession>A0A1R2D0M6</accession>
<dbReference type="Pfam" id="PF01987">
    <property type="entry name" value="AIM24"/>
    <property type="match status" value="1"/>
</dbReference>
<dbReference type="Gene3D" id="3.60.160.10">
    <property type="entry name" value="Mitochondrial biogenesis AIM24"/>
    <property type="match status" value="1"/>
</dbReference>
<evidence type="ECO:0000313" key="2">
    <source>
        <dbReference type="Proteomes" id="UP000187209"/>
    </source>
</evidence>
<proteinExistence type="predicted"/>
<name>A0A1R2D0M6_9CILI</name>
<reference evidence="1 2" key="1">
    <citation type="submission" date="2016-11" db="EMBL/GenBank/DDBJ databases">
        <title>The macronuclear genome of Stentor coeruleus: a giant cell with tiny introns.</title>
        <authorList>
            <person name="Slabodnick M."/>
            <person name="Ruby J.G."/>
            <person name="Reiff S.B."/>
            <person name="Swart E.C."/>
            <person name="Gosai S."/>
            <person name="Prabakaran S."/>
            <person name="Witkowska E."/>
            <person name="Larue G.E."/>
            <person name="Fisher S."/>
            <person name="Freeman R.M."/>
            <person name="Gunawardena J."/>
            <person name="Chu W."/>
            <person name="Stover N.A."/>
            <person name="Gregory B.D."/>
            <person name="Nowacki M."/>
            <person name="Derisi J."/>
            <person name="Roy S.W."/>
            <person name="Marshall W.F."/>
            <person name="Sood P."/>
        </authorList>
    </citation>
    <scope>NUCLEOTIDE SEQUENCE [LARGE SCALE GENOMIC DNA]</scope>
    <source>
        <strain evidence="1">WM001</strain>
    </source>
</reference>
<protein>
    <submittedName>
        <fullName evidence="1">Uncharacterized protein</fullName>
    </submittedName>
</protein>
<dbReference type="PANTHER" id="PTHR43657:SF1">
    <property type="entry name" value="ALTERED INHERITANCE OF MITOCHONDRIA PROTEIN 24, MITOCHONDRIAL"/>
    <property type="match status" value="1"/>
</dbReference>
<dbReference type="InterPro" id="IPR036983">
    <property type="entry name" value="AIM24_sf"/>
</dbReference>
<dbReference type="EMBL" id="MPUH01000021">
    <property type="protein sequence ID" value="OMJ94802.1"/>
    <property type="molecule type" value="Genomic_DNA"/>
</dbReference>
<dbReference type="Proteomes" id="UP000187209">
    <property type="component" value="Unassembled WGS sequence"/>
</dbReference>
<dbReference type="OrthoDB" id="1705416at2759"/>
<dbReference type="AlphaFoldDB" id="A0A1R2D0M6"/>
<dbReference type="PANTHER" id="PTHR43657">
    <property type="entry name" value="TRYPTOPHAN RNA-BINDING ATTENUATOR PROTEIN-LIKE PROTEIN"/>
    <property type="match status" value="1"/>
</dbReference>
<dbReference type="InterPro" id="IPR016031">
    <property type="entry name" value="Trp_RNA-bd_attenuator-like_dom"/>
</dbReference>
<dbReference type="SUPFAM" id="SSF51219">
    <property type="entry name" value="TRAP-like"/>
    <property type="match status" value="1"/>
</dbReference>
<organism evidence="1 2">
    <name type="scientific">Stentor coeruleus</name>
    <dbReference type="NCBI Taxonomy" id="5963"/>
    <lineage>
        <taxon>Eukaryota</taxon>
        <taxon>Sar</taxon>
        <taxon>Alveolata</taxon>
        <taxon>Ciliophora</taxon>
        <taxon>Postciliodesmatophora</taxon>
        <taxon>Heterotrichea</taxon>
        <taxon>Heterotrichida</taxon>
        <taxon>Stentoridae</taxon>
        <taxon>Stentor</taxon>
    </lineage>
</organism>
<comment type="caution">
    <text evidence="1">The sequence shown here is derived from an EMBL/GenBank/DDBJ whole genome shotgun (WGS) entry which is preliminary data.</text>
</comment>
<dbReference type="InterPro" id="IPR002838">
    <property type="entry name" value="AIM24"/>
</dbReference>
<keyword evidence="2" id="KW-1185">Reference proteome</keyword>
<sequence length="298" mass="32850">MLLKNIKKFKALTNLSRRYFSNEPETKVIDAEEITIDMISKVKTSYKNLPEDISTFNNPKAGFEYTILGHEFQALDITLTHPQKVIARSGSLSYFSENISFTTTMHGNIQDSAGRLLSGSSAFLMEFHNTSELSPGKLMLTPQHPSKIIPINLEDYSQKLLCHKDSFICGDLALKVTGTYIVNPITGLGSGEGFILQQLKGSGVAFLAGGGVVVKRQLRENEEVYLIPGSLLALDPKVTFKMQFIKGIKNILFGEGLFFIKVTGPGDVFVQSLSFNKVLSNVSSSLKNTIRNKIMSGK</sequence>
<evidence type="ECO:0000313" key="1">
    <source>
        <dbReference type="EMBL" id="OMJ94802.1"/>
    </source>
</evidence>
<gene>
    <name evidence="1" type="ORF">SteCoe_1985</name>
</gene>